<gene>
    <name evidence="1" type="ORF">PLEPLA_LOCUS155</name>
</gene>
<evidence type="ECO:0000313" key="2">
    <source>
        <dbReference type="Proteomes" id="UP001153269"/>
    </source>
</evidence>
<keyword evidence="2" id="KW-1185">Reference proteome</keyword>
<protein>
    <submittedName>
        <fullName evidence="1">Uncharacterized protein</fullName>
    </submittedName>
</protein>
<name>A0A9N7TI85_PLEPL</name>
<comment type="caution">
    <text evidence="1">The sequence shown here is derived from an EMBL/GenBank/DDBJ whole genome shotgun (WGS) entry which is preliminary data.</text>
</comment>
<organism evidence="1 2">
    <name type="scientific">Pleuronectes platessa</name>
    <name type="common">European plaice</name>
    <dbReference type="NCBI Taxonomy" id="8262"/>
    <lineage>
        <taxon>Eukaryota</taxon>
        <taxon>Metazoa</taxon>
        <taxon>Chordata</taxon>
        <taxon>Craniata</taxon>
        <taxon>Vertebrata</taxon>
        <taxon>Euteleostomi</taxon>
        <taxon>Actinopterygii</taxon>
        <taxon>Neopterygii</taxon>
        <taxon>Teleostei</taxon>
        <taxon>Neoteleostei</taxon>
        <taxon>Acanthomorphata</taxon>
        <taxon>Carangaria</taxon>
        <taxon>Pleuronectiformes</taxon>
        <taxon>Pleuronectoidei</taxon>
        <taxon>Pleuronectidae</taxon>
        <taxon>Pleuronectes</taxon>
    </lineage>
</organism>
<reference evidence="1" key="1">
    <citation type="submission" date="2020-03" db="EMBL/GenBank/DDBJ databases">
        <authorList>
            <person name="Weist P."/>
        </authorList>
    </citation>
    <scope>NUCLEOTIDE SEQUENCE</scope>
</reference>
<dbReference type="AlphaFoldDB" id="A0A9N7TI85"/>
<accession>A0A9N7TI85</accession>
<sequence length="106" mass="12094">MDEQHEADINMVTPSKNCQVEWRWPRPSEVPCRDLRSCCEDDHLSSPLSIRQVRFSHFSAQDALAGKWTAPSLPACDLGTKKCTTICSMWPVRAPLDRCCTKVFRL</sequence>
<dbReference type="Proteomes" id="UP001153269">
    <property type="component" value="Unassembled WGS sequence"/>
</dbReference>
<proteinExistence type="predicted"/>
<dbReference type="EMBL" id="CADEAL010000003">
    <property type="protein sequence ID" value="CAB1412463.1"/>
    <property type="molecule type" value="Genomic_DNA"/>
</dbReference>
<evidence type="ECO:0000313" key="1">
    <source>
        <dbReference type="EMBL" id="CAB1412463.1"/>
    </source>
</evidence>